<organism evidence="3 4">
    <name type="scientific">Coccomyxa viridis</name>
    <dbReference type="NCBI Taxonomy" id="1274662"/>
    <lineage>
        <taxon>Eukaryota</taxon>
        <taxon>Viridiplantae</taxon>
        <taxon>Chlorophyta</taxon>
        <taxon>core chlorophytes</taxon>
        <taxon>Trebouxiophyceae</taxon>
        <taxon>Trebouxiophyceae incertae sedis</taxon>
        <taxon>Coccomyxaceae</taxon>
        <taxon>Coccomyxa</taxon>
    </lineage>
</organism>
<dbReference type="InterPro" id="IPR028031">
    <property type="entry name" value="DUF4460"/>
</dbReference>
<protein>
    <submittedName>
        <fullName evidence="3">G12297 protein</fullName>
    </submittedName>
</protein>
<evidence type="ECO:0000259" key="2">
    <source>
        <dbReference type="Pfam" id="PF14688"/>
    </source>
</evidence>
<dbReference type="InterPro" id="IPR027986">
    <property type="entry name" value="TCAIM"/>
</dbReference>
<feature type="domain" description="DUF4461" evidence="2">
    <location>
        <begin position="146"/>
        <end position="459"/>
    </location>
</feature>
<dbReference type="InterPro" id="IPR027989">
    <property type="entry name" value="DUF4461"/>
</dbReference>
<dbReference type="Pfam" id="PF14687">
    <property type="entry name" value="DUF4460"/>
    <property type="match status" value="1"/>
</dbReference>
<evidence type="ECO:0000313" key="3">
    <source>
        <dbReference type="EMBL" id="CAL5229048.1"/>
    </source>
</evidence>
<evidence type="ECO:0000259" key="1">
    <source>
        <dbReference type="Pfam" id="PF14687"/>
    </source>
</evidence>
<reference evidence="3 4" key="1">
    <citation type="submission" date="2024-06" db="EMBL/GenBank/DDBJ databases">
        <authorList>
            <person name="Kraege A."/>
            <person name="Thomma B."/>
        </authorList>
    </citation>
    <scope>NUCLEOTIDE SEQUENCE [LARGE SCALE GENOMIC DNA]</scope>
</reference>
<sequence>MSGRLADVRTLVTDGSKVLRELYKRVHPDLFHDVPHAREANEHSFKLLQEYLEFAKKGGELGRTAGVPYKFRFFLYKQDGSEAEPAEQNGELKKVELILPPPARLDAGTAEGALPRSTQKALGRLFSACGLSADFTGGAEQDQPLNLRQFVPQAAELARQRQLSQRGPRHDISTLRTALRLGRQVTVGFAPSVRARGAVVQADLIRQVAAALDKVQHLDVRGLRFMLGQEYGVDAEGQLWLDASDNALFWSGYLTATDFSECHDRQATLKRIQLLEASVAASLGVSMVYSSPALRAKPGYYSLLERLAAEASELGAVAGGANRSVPLQVVEDKTSEDPGSQSGFSTDTDFGFLSVPVSAPAQHVYKHIEAHGLEVRRALAERRQQHDKAEDLRRALERRLRLRRLSKDPALSHERFCRACMRFLQRADALMPLMEGLEVRISEASMVSPDGAHIDIAWDCDI</sequence>
<accession>A0ABP1GH13</accession>
<dbReference type="PANTHER" id="PTHR31596">
    <property type="entry name" value="T-CELL ACTIVATION INHIBITOR, MITOCHONDRIAL"/>
    <property type="match status" value="1"/>
</dbReference>
<name>A0ABP1GH13_9CHLO</name>
<comment type="caution">
    <text evidence="3">The sequence shown here is derived from an EMBL/GenBank/DDBJ whole genome shotgun (WGS) entry which is preliminary data.</text>
</comment>
<proteinExistence type="predicted"/>
<evidence type="ECO:0000313" key="4">
    <source>
        <dbReference type="Proteomes" id="UP001497392"/>
    </source>
</evidence>
<keyword evidence="4" id="KW-1185">Reference proteome</keyword>
<dbReference type="Proteomes" id="UP001497392">
    <property type="component" value="Unassembled WGS sequence"/>
</dbReference>
<gene>
    <name evidence="3" type="primary">g12297</name>
    <name evidence="3" type="ORF">VP750_LOCUS10954</name>
</gene>
<feature type="domain" description="DUF4460" evidence="1">
    <location>
        <begin position="12"/>
        <end position="99"/>
    </location>
</feature>
<dbReference type="Pfam" id="PF14688">
    <property type="entry name" value="DUF4461"/>
    <property type="match status" value="1"/>
</dbReference>
<dbReference type="EMBL" id="CAXHTA020000019">
    <property type="protein sequence ID" value="CAL5229048.1"/>
    <property type="molecule type" value="Genomic_DNA"/>
</dbReference>
<dbReference type="PANTHER" id="PTHR31596:SF1">
    <property type="entry name" value="T-CELL ACTIVATION INHIBITOR, MITOCHONDRIAL"/>
    <property type="match status" value="1"/>
</dbReference>